<keyword evidence="4" id="KW-0645">Protease</keyword>
<dbReference type="PROSITE" id="PS51885">
    <property type="entry name" value="NEPRILYSIN"/>
    <property type="match status" value="1"/>
</dbReference>
<keyword evidence="6" id="KW-0378">Hydrolase</keyword>
<keyword evidence="8" id="KW-0482">Metalloprotease</keyword>
<evidence type="ECO:0000256" key="3">
    <source>
        <dbReference type="ARBA" id="ARBA00007357"/>
    </source>
</evidence>
<dbReference type="Pfam" id="PF01431">
    <property type="entry name" value="Peptidase_M13"/>
    <property type="match status" value="1"/>
</dbReference>
<dbReference type="Gene3D" id="1.10.1380.10">
    <property type="entry name" value="Neutral endopeptidase , domain2"/>
    <property type="match status" value="1"/>
</dbReference>
<dbReference type="InterPro" id="IPR018497">
    <property type="entry name" value="Peptidase_M13_C"/>
</dbReference>
<feature type="domain" description="Peptidase M13 N-terminal" evidence="10">
    <location>
        <begin position="2"/>
        <end position="244"/>
    </location>
</feature>
<dbReference type="PANTHER" id="PTHR11733:SF238">
    <property type="entry name" value="FI07649P-RELATED"/>
    <property type="match status" value="1"/>
</dbReference>
<dbReference type="InterPro" id="IPR042089">
    <property type="entry name" value="Peptidase_M13_dom_2"/>
</dbReference>
<evidence type="ECO:0000259" key="10">
    <source>
        <dbReference type="Pfam" id="PF05649"/>
    </source>
</evidence>
<evidence type="ECO:0000256" key="6">
    <source>
        <dbReference type="ARBA" id="ARBA00022801"/>
    </source>
</evidence>
<dbReference type="PANTHER" id="PTHR11733">
    <property type="entry name" value="ZINC METALLOPROTEASE FAMILY M13 NEPRILYSIN-RELATED"/>
    <property type="match status" value="1"/>
</dbReference>
<dbReference type="InterPro" id="IPR024079">
    <property type="entry name" value="MetalloPept_cat_dom_sf"/>
</dbReference>
<name>A0A8K0D9R7_IGNLU</name>
<sequence length="510" mass="59184">MGLPSKQYFLDESNSKYLEAYRVYMITIACLLGAPIMNATQDVEDILNFETELAMIIESPDQRKNISEEYSRVTVGDLHSLIPQIEWLRYLNIVTNNKIQHSERIVSFCTEYFQNLVFLLSQTPQRTIANYLLWRFVRNRINNLDNRFQEAKQRFYYILFGREKSPPRWQTCITQVNSNMGMALGSIFVQKYFDEESRNDTVQMTTEIQQTFREILSNADWLDEDTKILARVKIDAMILRIGYPDFIVDKQELGKRYKDVIIHPDQFFENTLSILLHLTKVEHLRLGTVVDKLLWTAPPAVVNAYYSRNKNQIMFPAGILQPPFYQKHFPRALNYGGIGVVIGHEITHGFDDKGRLFDKEGNLHRWWKDNAVEAFHNKAQCLIDQYNKYIVSEVNVQIDGLITQGENIADNGGLKEAYRAYMKWLKKHSQADETLPGLELSGKQLFFLNFAQVWCGSSRIEGMENKLKSDVHAPGRYRVIGSLSNSDDFSNAYKCQRGSPMNPTKKCSIW</sequence>
<evidence type="ECO:0000256" key="5">
    <source>
        <dbReference type="ARBA" id="ARBA00022723"/>
    </source>
</evidence>
<evidence type="ECO:0000256" key="1">
    <source>
        <dbReference type="ARBA" id="ARBA00001947"/>
    </source>
</evidence>
<gene>
    <name evidence="11" type="ORF">ILUMI_04005</name>
</gene>
<dbReference type="GO" id="GO:0004222">
    <property type="term" value="F:metalloendopeptidase activity"/>
    <property type="evidence" value="ECO:0007669"/>
    <property type="project" value="InterPro"/>
</dbReference>
<evidence type="ECO:0000313" key="12">
    <source>
        <dbReference type="Proteomes" id="UP000801492"/>
    </source>
</evidence>
<dbReference type="OrthoDB" id="6475849at2759"/>
<dbReference type="GO" id="GO:0005886">
    <property type="term" value="C:plasma membrane"/>
    <property type="evidence" value="ECO:0007669"/>
    <property type="project" value="UniProtKB-SubCell"/>
</dbReference>
<dbReference type="SUPFAM" id="SSF55486">
    <property type="entry name" value="Metalloproteases ('zincins'), catalytic domain"/>
    <property type="match status" value="1"/>
</dbReference>
<proteinExistence type="inferred from homology"/>
<dbReference type="Proteomes" id="UP000801492">
    <property type="component" value="Unassembled WGS sequence"/>
</dbReference>
<evidence type="ECO:0000313" key="11">
    <source>
        <dbReference type="EMBL" id="KAF2902180.1"/>
    </source>
</evidence>
<dbReference type="Pfam" id="PF05649">
    <property type="entry name" value="Peptidase_M13_N"/>
    <property type="match status" value="1"/>
</dbReference>
<evidence type="ECO:0000256" key="8">
    <source>
        <dbReference type="ARBA" id="ARBA00023049"/>
    </source>
</evidence>
<dbReference type="CDD" id="cd08662">
    <property type="entry name" value="M13"/>
    <property type="match status" value="1"/>
</dbReference>
<comment type="subcellular location">
    <subcellularLocation>
        <location evidence="2">Cell membrane</location>
        <topology evidence="2">Single-pass type II membrane protein</topology>
    </subcellularLocation>
</comment>
<reference evidence="11" key="1">
    <citation type="submission" date="2019-08" db="EMBL/GenBank/DDBJ databases">
        <title>The genome of the North American firefly Photinus pyralis.</title>
        <authorList>
            <consortium name="Photinus pyralis genome working group"/>
            <person name="Fallon T.R."/>
            <person name="Sander Lower S.E."/>
            <person name="Weng J.-K."/>
        </authorList>
    </citation>
    <scope>NUCLEOTIDE SEQUENCE</scope>
    <source>
        <strain evidence="11">TRF0915ILg1</strain>
        <tissue evidence="11">Whole body</tissue>
    </source>
</reference>
<evidence type="ECO:0000256" key="2">
    <source>
        <dbReference type="ARBA" id="ARBA00004401"/>
    </source>
</evidence>
<dbReference type="Gene3D" id="3.40.390.10">
    <property type="entry name" value="Collagenase (Catalytic Domain)"/>
    <property type="match status" value="1"/>
</dbReference>
<keyword evidence="12" id="KW-1185">Reference proteome</keyword>
<protein>
    <submittedName>
        <fullName evidence="11">Uncharacterized protein</fullName>
    </submittedName>
</protein>
<comment type="caution">
    <text evidence="11">The sequence shown here is derived from an EMBL/GenBank/DDBJ whole genome shotgun (WGS) entry which is preliminary data.</text>
</comment>
<dbReference type="InterPro" id="IPR000718">
    <property type="entry name" value="Peptidase_M13"/>
</dbReference>
<organism evidence="11 12">
    <name type="scientific">Ignelater luminosus</name>
    <name type="common">Cucubano</name>
    <name type="synonym">Pyrophorus luminosus</name>
    <dbReference type="NCBI Taxonomy" id="2038154"/>
    <lineage>
        <taxon>Eukaryota</taxon>
        <taxon>Metazoa</taxon>
        <taxon>Ecdysozoa</taxon>
        <taxon>Arthropoda</taxon>
        <taxon>Hexapoda</taxon>
        <taxon>Insecta</taxon>
        <taxon>Pterygota</taxon>
        <taxon>Neoptera</taxon>
        <taxon>Endopterygota</taxon>
        <taxon>Coleoptera</taxon>
        <taxon>Polyphaga</taxon>
        <taxon>Elateriformia</taxon>
        <taxon>Elateroidea</taxon>
        <taxon>Elateridae</taxon>
        <taxon>Agrypninae</taxon>
        <taxon>Pyrophorini</taxon>
        <taxon>Ignelater</taxon>
    </lineage>
</organism>
<comment type="cofactor">
    <cofactor evidence="1">
        <name>Zn(2+)</name>
        <dbReference type="ChEBI" id="CHEBI:29105"/>
    </cofactor>
</comment>
<keyword evidence="7" id="KW-0862">Zinc</keyword>
<comment type="similarity">
    <text evidence="3">Belongs to the peptidase M13 family.</text>
</comment>
<dbReference type="PRINTS" id="PR00786">
    <property type="entry name" value="NEPRILYSIN"/>
</dbReference>
<dbReference type="GO" id="GO:0046872">
    <property type="term" value="F:metal ion binding"/>
    <property type="evidence" value="ECO:0007669"/>
    <property type="project" value="UniProtKB-KW"/>
</dbReference>
<feature type="domain" description="Peptidase M13 C-terminal" evidence="9">
    <location>
        <begin position="303"/>
        <end position="509"/>
    </location>
</feature>
<dbReference type="AlphaFoldDB" id="A0A8K0D9R7"/>
<evidence type="ECO:0000256" key="4">
    <source>
        <dbReference type="ARBA" id="ARBA00022670"/>
    </source>
</evidence>
<dbReference type="GO" id="GO:0016485">
    <property type="term" value="P:protein processing"/>
    <property type="evidence" value="ECO:0007669"/>
    <property type="project" value="TreeGrafter"/>
</dbReference>
<evidence type="ECO:0000259" key="9">
    <source>
        <dbReference type="Pfam" id="PF01431"/>
    </source>
</evidence>
<accession>A0A8K0D9R7</accession>
<dbReference type="EMBL" id="VTPC01001378">
    <property type="protein sequence ID" value="KAF2902180.1"/>
    <property type="molecule type" value="Genomic_DNA"/>
</dbReference>
<evidence type="ECO:0000256" key="7">
    <source>
        <dbReference type="ARBA" id="ARBA00022833"/>
    </source>
</evidence>
<keyword evidence="5" id="KW-0479">Metal-binding</keyword>
<dbReference type="InterPro" id="IPR008753">
    <property type="entry name" value="Peptidase_M13_N"/>
</dbReference>